<sequence>MKTQANIQKCPLTGSVKSIEKSVIKVSIHKLKEIPTESRYTFITGVIRLLNKIGDLITFNKRYFILLGGSRDKIHPVTGYAVIDAVSKTSAIKQIREILNVTSSTGYGVYYISLVVRVNTYTRDLKAFAAFCNAEWIMSEVEYE</sequence>
<dbReference type="AlphaFoldDB" id="A0A379SCH9"/>
<name>A0A379SCH9_SALER</name>
<dbReference type="Proteomes" id="UP000254332">
    <property type="component" value="Unassembled WGS sequence"/>
</dbReference>
<dbReference type="EMBL" id="UGWQ01000002">
    <property type="protein sequence ID" value="SUG27302.1"/>
    <property type="molecule type" value="Genomic_DNA"/>
</dbReference>
<proteinExistence type="predicted"/>
<evidence type="ECO:0000313" key="2">
    <source>
        <dbReference type="Proteomes" id="UP000254332"/>
    </source>
</evidence>
<gene>
    <name evidence="1" type="ORF">NCTC10718_04615</name>
</gene>
<evidence type="ECO:0000313" key="1">
    <source>
        <dbReference type="EMBL" id="SUG27302.1"/>
    </source>
</evidence>
<organism evidence="1 2">
    <name type="scientific">Salmonella enterica</name>
    <name type="common">Salmonella choleraesuis</name>
    <dbReference type="NCBI Taxonomy" id="28901"/>
    <lineage>
        <taxon>Bacteria</taxon>
        <taxon>Pseudomonadati</taxon>
        <taxon>Pseudomonadota</taxon>
        <taxon>Gammaproteobacteria</taxon>
        <taxon>Enterobacterales</taxon>
        <taxon>Enterobacteriaceae</taxon>
        <taxon>Salmonella</taxon>
    </lineage>
</organism>
<accession>A0A379SCH9</accession>
<protein>
    <submittedName>
        <fullName evidence="1">Uncharacterized protein</fullName>
    </submittedName>
</protein>
<reference evidence="1 2" key="1">
    <citation type="submission" date="2018-06" db="EMBL/GenBank/DDBJ databases">
        <authorList>
            <consortium name="Pathogen Informatics"/>
            <person name="Doyle S."/>
        </authorList>
    </citation>
    <scope>NUCLEOTIDE SEQUENCE [LARGE SCALE GENOMIC DNA]</scope>
    <source>
        <strain evidence="1 2">NCTC10718</strain>
    </source>
</reference>